<dbReference type="Gene3D" id="3.20.20.70">
    <property type="entry name" value="Aldolase class I"/>
    <property type="match status" value="1"/>
</dbReference>
<dbReference type="InterPro" id="IPR013785">
    <property type="entry name" value="Aldolase_TIM"/>
</dbReference>
<evidence type="ECO:0000256" key="2">
    <source>
        <dbReference type="ARBA" id="ARBA00022723"/>
    </source>
</evidence>
<evidence type="ECO:0000313" key="7">
    <source>
        <dbReference type="Proteomes" id="UP000878956"/>
    </source>
</evidence>
<dbReference type="InterPro" id="IPR052968">
    <property type="entry name" value="Nucleotide_metab_enz"/>
</dbReference>
<dbReference type="EMBL" id="DAEPXK010000019">
    <property type="protein sequence ID" value="HBH1542555.1"/>
    <property type="molecule type" value="Genomic_DNA"/>
</dbReference>
<accession>A0AAN5VLU2</accession>
<organism evidence="6 7">
    <name type="scientific">Clostridioides difficile</name>
    <name type="common">Peptoclostridium difficile</name>
    <dbReference type="NCBI Taxonomy" id="1496"/>
    <lineage>
        <taxon>Bacteria</taxon>
        <taxon>Bacillati</taxon>
        <taxon>Bacillota</taxon>
        <taxon>Clostridia</taxon>
        <taxon>Peptostreptococcales</taxon>
        <taxon>Peptostreptococcaceae</taxon>
        <taxon>Clostridioides</taxon>
    </lineage>
</organism>
<dbReference type="SUPFAM" id="SSF64182">
    <property type="entry name" value="DHH phosphoesterases"/>
    <property type="match status" value="1"/>
</dbReference>
<dbReference type="SUPFAM" id="SSF102114">
    <property type="entry name" value="Radical SAM enzymes"/>
    <property type="match status" value="1"/>
</dbReference>
<keyword evidence="4" id="KW-0411">Iron-sulfur</keyword>
<name>A0AAN5VLU2_CLODI</name>
<keyword evidence="1" id="KW-0949">S-adenosyl-L-methionine</keyword>
<evidence type="ECO:0000256" key="4">
    <source>
        <dbReference type="ARBA" id="ARBA00023014"/>
    </source>
</evidence>
<dbReference type="InterPro" id="IPR007197">
    <property type="entry name" value="rSAM"/>
</dbReference>
<dbReference type="Proteomes" id="UP000878956">
    <property type="component" value="Unassembled WGS sequence"/>
</dbReference>
<dbReference type="GO" id="GO:0051536">
    <property type="term" value="F:iron-sulfur cluster binding"/>
    <property type="evidence" value="ECO:0007669"/>
    <property type="project" value="UniProtKB-KW"/>
</dbReference>
<dbReference type="GO" id="GO:0003824">
    <property type="term" value="F:catalytic activity"/>
    <property type="evidence" value="ECO:0007669"/>
    <property type="project" value="InterPro"/>
</dbReference>
<gene>
    <name evidence="6" type="ORF">KRM00_002039</name>
</gene>
<sequence length="577" mass="66808">MESIAKVCLFKHIDMDGESSEIVLGLNNINILKSVGCDYSNVDKFVLDFINKKEYLNFDMTYIVDISVSNEVAKKIDEVVKEGAKFKLIDHHKTALDLNKYFWAKVILFDRKGEPTCGTKLLFEDIFGPSDLYFKELKYFVELVQDWDTFSWTKTNNLEAVRLNDLFEEMGAIDFRKSIVEKITNNKELFSEEENIKINLKTKRRIDYFNEIGEKLIQRKMNLLKDKKQQEFNVGIVSVDDRREISLLGHFLYTKFDNLDFIAILNNLNNNVSLRTNKDIDLSEIAKLNFNGGGHPSSAGCDLDTFMDKLNISFRKGREDISVTVFVPSDCVNNCEFCTSKREYKKDRPNIKNIKKSISMLNKKGFKSFVFTGGEPFADLDTLKELINLIDNDKVVYINTTLPKNRILDTINYINTEDRIKGVSISRHDNVILDNLAEDSYFTDIKKEVRINSVLTTDSNVSNVIDRFSKFKDISLNFRVDYRYTTKSNLKILDGIGLSLFNNNNYKMIYSGGSDICQDFEFIRLIDGFKIQYHKGLEYSSFEVGNTIIYYDLIIKPNGKVYYDWDDKDLGIKKLLI</sequence>
<evidence type="ECO:0000256" key="1">
    <source>
        <dbReference type="ARBA" id="ARBA00022691"/>
    </source>
</evidence>
<dbReference type="PANTHER" id="PTHR42146:SF1">
    <property type="entry name" value="OLIGORIBONUCLEASE NRNB"/>
    <property type="match status" value="1"/>
</dbReference>
<evidence type="ECO:0000259" key="5">
    <source>
        <dbReference type="Pfam" id="PF04055"/>
    </source>
</evidence>
<keyword evidence="2" id="KW-0479">Metal-binding</keyword>
<dbReference type="RefSeq" id="WP_014466325.1">
    <property type="nucleotide sequence ID" value="NZ_FUQT01000003.1"/>
</dbReference>
<dbReference type="InterPro" id="IPR038763">
    <property type="entry name" value="DHH_sf"/>
</dbReference>
<evidence type="ECO:0000313" key="6">
    <source>
        <dbReference type="EMBL" id="HBH1542555.1"/>
    </source>
</evidence>
<dbReference type="PANTHER" id="PTHR42146">
    <property type="entry name" value="3',5'-CYCLIC-NUCLEOTIDE PHOSPHODIESTERASE"/>
    <property type="match status" value="1"/>
</dbReference>
<dbReference type="SFLD" id="SFLDS00029">
    <property type="entry name" value="Radical_SAM"/>
    <property type="match status" value="1"/>
</dbReference>
<evidence type="ECO:0000256" key="3">
    <source>
        <dbReference type="ARBA" id="ARBA00023004"/>
    </source>
</evidence>
<dbReference type="AlphaFoldDB" id="A0AAN5VLU2"/>
<proteinExistence type="predicted"/>
<reference evidence="6" key="2">
    <citation type="submission" date="2021-06" db="EMBL/GenBank/DDBJ databases">
        <authorList>
            <consortium name="NCBI Pathogen Detection Project"/>
        </authorList>
    </citation>
    <scope>NUCLEOTIDE SEQUENCE</scope>
    <source>
        <strain evidence="6">HN1000</strain>
    </source>
</reference>
<dbReference type="Gene3D" id="3.10.310.30">
    <property type="match status" value="1"/>
</dbReference>
<reference evidence="6" key="1">
    <citation type="journal article" date="2018" name="Genome Biol.">
        <title>SKESA: strategic k-mer extension for scrupulous assemblies.</title>
        <authorList>
            <person name="Souvorov A."/>
            <person name="Agarwala R."/>
            <person name="Lipman D.J."/>
        </authorList>
    </citation>
    <scope>NUCLEOTIDE SEQUENCE</scope>
    <source>
        <strain evidence="6">HN1000</strain>
    </source>
</reference>
<keyword evidence="3" id="KW-0408">Iron</keyword>
<protein>
    <submittedName>
        <fullName evidence="6">Radical SAM protein</fullName>
    </submittedName>
</protein>
<comment type="caution">
    <text evidence="6">The sequence shown here is derived from an EMBL/GenBank/DDBJ whole genome shotgun (WGS) entry which is preliminary data.</text>
</comment>
<dbReference type="InterPro" id="IPR058240">
    <property type="entry name" value="rSAM_sf"/>
</dbReference>
<feature type="domain" description="Radical SAM core" evidence="5">
    <location>
        <begin position="330"/>
        <end position="401"/>
    </location>
</feature>
<dbReference type="GO" id="GO:0046872">
    <property type="term" value="F:metal ion binding"/>
    <property type="evidence" value="ECO:0007669"/>
    <property type="project" value="UniProtKB-KW"/>
</dbReference>
<dbReference type="Pfam" id="PF04055">
    <property type="entry name" value="Radical_SAM"/>
    <property type="match status" value="1"/>
</dbReference>